<proteinExistence type="predicted"/>
<reference evidence="1 2" key="1">
    <citation type="submission" date="2022-04" db="EMBL/GenBank/DDBJ databases">
        <title>Roseobacter sp. WL0113 is a bacterium isolated from neritic sediment.</title>
        <authorList>
            <person name="Wang L."/>
            <person name="He W."/>
            <person name="Zhang D.-F."/>
        </authorList>
    </citation>
    <scope>NUCLEOTIDE SEQUENCE [LARGE SCALE GENOMIC DNA]</scope>
    <source>
        <strain evidence="1 2">WL0113</strain>
    </source>
</reference>
<gene>
    <name evidence="1" type="ORF">MUB52_18520</name>
</gene>
<dbReference type="SUPFAM" id="SSF47336">
    <property type="entry name" value="ACP-like"/>
    <property type="match status" value="1"/>
</dbReference>
<protein>
    <submittedName>
        <fullName evidence="1">Uncharacterized protein</fullName>
    </submittedName>
</protein>
<dbReference type="InterPro" id="IPR036736">
    <property type="entry name" value="ACP-like_sf"/>
</dbReference>
<name>A0ABT3BIM8_9RHOB</name>
<sequence length="81" mass="8649">MADARGLDPGAVGPELAWGVSAEWTSLAHMRPILALEESLGRQRRPDEIVSLANIGSVDKLLSAKKSSSPDADRCCLDRSC</sequence>
<dbReference type="EMBL" id="JALIEB010000015">
    <property type="protein sequence ID" value="MCV3273431.1"/>
    <property type="molecule type" value="Genomic_DNA"/>
</dbReference>
<dbReference type="Proteomes" id="UP001208690">
    <property type="component" value="Unassembled WGS sequence"/>
</dbReference>
<evidence type="ECO:0000313" key="2">
    <source>
        <dbReference type="Proteomes" id="UP001208690"/>
    </source>
</evidence>
<evidence type="ECO:0000313" key="1">
    <source>
        <dbReference type="EMBL" id="MCV3273431.1"/>
    </source>
</evidence>
<keyword evidence="2" id="KW-1185">Reference proteome</keyword>
<organism evidence="1 2">
    <name type="scientific">Roseobacter sinensis</name>
    <dbReference type="NCBI Taxonomy" id="2931391"/>
    <lineage>
        <taxon>Bacteria</taxon>
        <taxon>Pseudomonadati</taxon>
        <taxon>Pseudomonadota</taxon>
        <taxon>Alphaproteobacteria</taxon>
        <taxon>Rhodobacterales</taxon>
        <taxon>Roseobacteraceae</taxon>
        <taxon>Roseobacter</taxon>
    </lineage>
</organism>
<accession>A0ABT3BIM8</accession>
<comment type="caution">
    <text evidence="1">The sequence shown here is derived from an EMBL/GenBank/DDBJ whole genome shotgun (WGS) entry which is preliminary data.</text>
</comment>